<accession>A0A495WDK5</accession>
<dbReference type="Pfam" id="PF07715">
    <property type="entry name" value="Plug"/>
    <property type="match status" value="1"/>
</dbReference>
<evidence type="ECO:0000256" key="14">
    <source>
        <dbReference type="PROSITE-ProRule" id="PRU01360"/>
    </source>
</evidence>
<evidence type="ECO:0000313" key="20">
    <source>
        <dbReference type="Proteomes" id="UP000270626"/>
    </source>
</evidence>
<evidence type="ECO:0000256" key="6">
    <source>
        <dbReference type="ARBA" id="ARBA00022692"/>
    </source>
</evidence>
<keyword evidence="10 15" id="KW-0798">TonB box</keyword>
<keyword evidence="20" id="KW-1185">Reference proteome</keyword>
<comment type="similarity">
    <text evidence="2 14 15">Belongs to the TonB-dependent receptor family.</text>
</comment>
<keyword evidence="13 14" id="KW-0998">Cell outer membrane</keyword>
<dbReference type="FunFam" id="2.170.130.10:FF:000001">
    <property type="entry name" value="Catecholate siderophore TonB-dependent receptor"/>
    <property type="match status" value="1"/>
</dbReference>
<dbReference type="Gene3D" id="2.170.130.10">
    <property type="entry name" value="TonB-dependent receptor, plug domain"/>
    <property type="match status" value="1"/>
</dbReference>
<dbReference type="PANTHER" id="PTHR32552:SF89">
    <property type="entry name" value="CATECHOLATE SIDEROPHORE RECEPTOR FIU"/>
    <property type="match status" value="1"/>
</dbReference>
<dbReference type="AlphaFoldDB" id="A0A495WDK5"/>
<dbReference type="CDD" id="cd01347">
    <property type="entry name" value="ligand_gated_channel"/>
    <property type="match status" value="1"/>
</dbReference>
<evidence type="ECO:0000256" key="5">
    <source>
        <dbReference type="ARBA" id="ARBA00022496"/>
    </source>
</evidence>
<dbReference type="RefSeq" id="WP_121457878.1">
    <property type="nucleotide sequence ID" value="NZ_RBXP01000013.1"/>
</dbReference>
<feature type="domain" description="TonB-dependent receptor plug" evidence="18">
    <location>
        <begin position="63"/>
        <end position="162"/>
    </location>
</feature>
<evidence type="ECO:0000313" key="19">
    <source>
        <dbReference type="EMBL" id="RKT59287.1"/>
    </source>
</evidence>
<dbReference type="InterPro" id="IPR037066">
    <property type="entry name" value="Plug_dom_sf"/>
</dbReference>
<evidence type="ECO:0000256" key="4">
    <source>
        <dbReference type="ARBA" id="ARBA00022452"/>
    </source>
</evidence>
<evidence type="ECO:0000256" key="7">
    <source>
        <dbReference type="ARBA" id="ARBA00022729"/>
    </source>
</evidence>
<reference evidence="19 20" key="1">
    <citation type="submission" date="2018-10" db="EMBL/GenBank/DDBJ databases">
        <title>Genomic Encyclopedia of Type Strains, Phase IV (KMG-IV): sequencing the most valuable type-strain genomes for metagenomic binning, comparative biology and taxonomic classification.</title>
        <authorList>
            <person name="Goeker M."/>
        </authorList>
    </citation>
    <scope>NUCLEOTIDE SEQUENCE [LARGE SCALE GENOMIC DNA]</scope>
    <source>
        <strain evidence="19 20">DSM 23841</strain>
    </source>
</reference>
<evidence type="ECO:0000256" key="10">
    <source>
        <dbReference type="ARBA" id="ARBA00023077"/>
    </source>
</evidence>
<keyword evidence="9" id="KW-0406">Ion transport</keyword>
<evidence type="ECO:0000256" key="13">
    <source>
        <dbReference type="ARBA" id="ARBA00023237"/>
    </source>
</evidence>
<sequence length="740" mass="80391">MTKIRSRKHPAPSHLLVLMAAALPVAAHAQEAEKTLPATTVKADAEVSYKAERSASTKFTQPLVDTPQTIQVIKKEMLQEQGAATLMDALRNTPGITMQLGENGNTSAGDTFQMRGFSTQTSTFVDGIRDLGAVTRDVFNLEQVEVVKGPAGSDIGRGSQSGYINLISKLPQAENINSASLSLGTEDYKRVTADLNRQLAEGVALRLNVMAQDSDVAGRDHVHNKSIGFAPSIAFGLNSPTRFYLYSQHVRQDNVPDGGIPTIGMKGFFNATAEVRAAGKVDRENFYGSKHDYEKVEADMATAKFEHDLGSDTTVRNVFRLGRSKMDRILTGINTITAVTPADPSTWTLSRSRQRIDQVNEIVANQTSLNTAFSTGFIKHELSAGLELMYERQKALGFSTTGLTVTAANLYHPDADVSLAKPYKTGAYTDGNTKTAAAYVFDTLKLNESWQLNAGLRFEHFKTNTDAKTLTGGVLVPSKGGLSDNLFSWKVGALYKPASNGSIYAAYAKSLTPPGSGNFALSTDTDNQQNAAMDPQETINVELGTKWELLDKRLSLSAAVYRTDNDKQVSYDVDSASYFQEGKTRVEGVELAAVGQLTNFWQVSAGIAKMKTKQIDQASRNSSGVVSESTGVRWSPELTATLWTSYTLGDLTLGGGSRYVSEQKRVITAGTPATPPNMPKIQSYWVTDLMAAYKMSKNLNLRLNVYNVFDKEYIAMLNNSGARMNLGAPRTAVLSAELQF</sequence>
<evidence type="ECO:0000259" key="18">
    <source>
        <dbReference type="Pfam" id="PF07715"/>
    </source>
</evidence>
<dbReference type="InterPro" id="IPR010105">
    <property type="entry name" value="TonB_sidphr_rcpt"/>
</dbReference>
<dbReference type="GO" id="GO:0015344">
    <property type="term" value="F:siderophore uptake transmembrane transporter activity"/>
    <property type="evidence" value="ECO:0007669"/>
    <property type="project" value="TreeGrafter"/>
</dbReference>
<comment type="subcellular location">
    <subcellularLocation>
        <location evidence="1 14">Cell outer membrane</location>
        <topology evidence="1 14">Multi-pass membrane protein</topology>
    </subcellularLocation>
</comment>
<keyword evidence="6 14" id="KW-0812">Transmembrane</keyword>
<evidence type="ECO:0000256" key="9">
    <source>
        <dbReference type="ARBA" id="ARBA00023065"/>
    </source>
</evidence>
<dbReference type="GO" id="GO:0009279">
    <property type="term" value="C:cell outer membrane"/>
    <property type="evidence" value="ECO:0007669"/>
    <property type="project" value="UniProtKB-SubCell"/>
</dbReference>
<dbReference type="PANTHER" id="PTHR32552">
    <property type="entry name" value="FERRICHROME IRON RECEPTOR-RELATED"/>
    <property type="match status" value="1"/>
</dbReference>
<gene>
    <name evidence="19" type="ORF">DFR40_1171</name>
</gene>
<evidence type="ECO:0000256" key="3">
    <source>
        <dbReference type="ARBA" id="ARBA00022448"/>
    </source>
</evidence>
<evidence type="ECO:0000256" key="8">
    <source>
        <dbReference type="ARBA" id="ARBA00023004"/>
    </source>
</evidence>
<protein>
    <submittedName>
        <fullName evidence="19">Catecholate siderophore receptor</fullName>
    </submittedName>
</protein>
<name>A0A495WDK5_9RHOO</name>
<keyword evidence="7 16" id="KW-0732">Signal</keyword>
<dbReference type="GO" id="GO:0015891">
    <property type="term" value="P:siderophore transport"/>
    <property type="evidence" value="ECO:0007669"/>
    <property type="project" value="InterPro"/>
</dbReference>
<keyword evidence="4 14" id="KW-1134">Transmembrane beta strand</keyword>
<dbReference type="Pfam" id="PF00593">
    <property type="entry name" value="TonB_dep_Rec_b-barrel"/>
    <property type="match status" value="1"/>
</dbReference>
<evidence type="ECO:0000259" key="17">
    <source>
        <dbReference type="Pfam" id="PF00593"/>
    </source>
</evidence>
<comment type="caution">
    <text evidence="19">The sequence shown here is derived from an EMBL/GenBank/DDBJ whole genome shotgun (WGS) entry which is preliminary data.</text>
</comment>
<dbReference type="SUPFAM" id="SSF56935">
    <property type="entry name" value="Porins"/>
    <property type="match status" value="1"/>
</dbReference>
<dbReference type="Gene3D" id="2.40.170.20">
    <property type="entry name" value="TonB-dependent receptor, beta-barrel domain"/>
    <property type="match status" value="1"/>
</dbReference>
<feature type="chain" id="PRO_5019846399" evidence="16">
    <location>
        <begin position="30"/>
        <end position="740"/>
    </location>
</feature>
<dbReference type="InterPro" id="IPR039426">
    <property type="entry name" value="TonB-dep_rcpt-like"/>
</dbReference>
<evidence type="ECO:0000256" key="1">
    <source>
        <dbReference type="ARBA" id="ARBA00004571"/>
    </source>
</evidence>
<dbReference type="PROSITE" id="PS52016">
    <property type="entry name" value="TONB_DEPENDENT_REC_3"/>
    <property type="match status" value="1"/>
</dbReference>
<keyword evidence="11 14" id="KW-0472">Membrane</keyword>
<evidence type="ECO:0000256" key="12">
    <source>
        <dbReference type="ARBA" id="ARBA00023170"/>
    </source>
</evidence>
<dbReference type="OrthoDB" id="9790771at2"/>
<dbReference type="NCBIfam" id="NF007349">
    <property type="entry name" value="PRK09840.1"/>
    <property type="match status" value="1"/>
</dbReference>
<keyword evidence="8" id="KW-0408">Iron</keyword>
<dbReference type="EMBL" id="RBXP01000013">
    <property type="protein sequence ID" value="RKT59287.1"/>
    <property type="molecule type" value="Genomic_DNA"/>
</dbReference>
<evidence type="ECO:0000256" key="2">
    <source>
        <dbReference type="ARBA" id="ARBA00009810"/>
    </source>
</evidence>
<dbReference type="InterPro" id="IPR012910">
    <property type="entry name" value="Plug_dom"/>
</dbReference>
<keyword evidence="5" id="KW-0410">Iron transport</keyword>
<evidence type="ECO:0000256" key="16">
    <source>
        <dbReference type="SAM" id="SignalP"/>
    </source>
</evidence>
<feature type="domain" description="TonB-dependent receptor-like beta-barrel" evidence="17">
    <location>
        <begin position="266"/>
        <end position="708"/>
    </location>
</feature>
<proteinExistence type="inferred from homology"/>
<dbReference type="GO" id="GO:0038023">
    <property type="term" value="F:signaling receptor activity"/>
    <property type="evidence" value="ECO:0007669"/>
    <property type="project" value="InterPro"/>
</dbReference>
<dbReference type="NCBIfam" id="TIGR01783">
    <property type="entry name" value="TonB-siderophor"/>
    <property type="match status" value="1"/>
</dbReference>
<keyword evidence="12 19" id="KW-0675">Receptor</keyword>
<feature type="signal peptide" evidence="16">
    <location>
        <begin position="1"/>
        <end position="29"/>
    </location>
</feature>
<dbReference type="Proteomes" id="UP000270626">
    <property type="component" value="Unassembled WGS sequence"/>
</dbReference>
<organism evidence="19 20">
    <name type="scientific">Azonexus fungiphilus</name>
    <dbReference type="NCBI Taxonomy" id="146940"/>
    <lineage>
        <taxon>Bacteria</taxon>
        <taxon>Pseudomonadati</taxon>
        <taxon>Pseudomonadota</taxon>
        <taxon>Betaproteobacteria</taxon>
        <taxon>Rhodocyclales</taxon>
        <taxon>Azonexaceae</taxon>
        <taxon>Azonexus</taxon>
    </lineage>
</organism>
<evidence type="ECO:0000256" key="11">
    <source>
        <dbReference type="ARBA" id="ARBA00023136"/>
    </source>
</evidence>
<keyword evidence="3 14" id="KW-0813">Transport</keyword>
<dbReference type="InterPro" id="IPR000531">
    <property type="entry name" value="Beta-barrel_TonB"/>
</dbReference>
<evidence type="ECO:0000256" key="15">
    <source>
        <dbReference type="RuleBase" id="RU003357"/>
    </source>
</evidence>
<dbReference type="InterPro" id="IPR036942">
    <property type="entry name" value="Beta-barrel_TonB_sf"/>
</dbReference>